<dbReference type="Proteomes" id="UP000292685">
    <property type="component" value="Unassembled WGS sequence"/>
</dbReference>
<dbReference type="SUPFAM" id="SSF46785">
    <property type="entry name" value="Winged helix' DNA-binding domain"/>
    <property type="match status" value="1"/>
</dbReference>
<dbReference type="OrthoDB" id="7688673at2"/>
<keyword evidence="2" id="KW-0238">DNA-binding</keyword>
<dbReference type="AlphaFoldDB" id="A0A4Q8AEX7"/>
<sequence length="272" mass="28934">MAELLPQQRHRHIVSEVERQGQVRVAELAAQLSVSEMTVRRDLTFLAGDGILIKVHGGAMKEGAATSSEPGFTTKLGMQTGEKERIAARAADLVRPGMSVAFNSGTTTYALAHRCTTVDDLTVVTNSPRIAQVFYDADNRSQTIILTGGVRTPSDALVGPIALAAIEQLHVDLYVMGVHGMTAEHGFTTPNMQEAHVNREFLRHAGRTAVVADHAKWGVTGLCSIAPLDAVDTVVTDDRLPAAAVEHLEHTAGEVLIAAAAKSNHHANESGA</sequence>
<dbReference type="InterPro" id="IPR050313">
    <property type="entry name" value="Carb_Metab_HTH_regulators"/>
</dbReference>
<evidence type="ECO:0000259" key="4">
    <source>
        <dbReference type="PROSITE" id="PS51000"/>
    </source>
</evidence>
<dbReference type="PROSITE" id="PS00894">
    <property type="entry name" value="HTH_DEOR_1"/>
    <property type="match status" value="1"/>
</dbReference>
<evidence type="ECO:0000313" key="6">
    <source>
        <dbReference type="Proteomes" id="UP000292685"/>
    </source>
</evidence>
<dbReference type="InterPro" id="IPR014036">
    <property type="entry name" value="DeoR-like_C"/>
</dbReference>
<proteinExistence type="predicted"/>
<organism evidence="5 6">
    <name type="scientific">Zhihengliuella halotolerans</name>
    <dbReference type="NCBI Taxonomy" id="370736"/>
    <lineage>
        <taxon>Bacteria</taxon>
        <taxon>Bacillati</taxon>
        <taxon>Actinomycetota</taxon>
        <taxon>Actinomycetes</taxon>
        <taxon>Micrococcales</taxon>
        <taxon>Micrococcaceae</taxon>
        <taxon>Zhihengliuella</taxon>
    </lineage>
</organism>
<dbReference type="Pfam" id="PF08220">
    <property type="entry name" value="HTH_DeoR"/>
    <property type="match status" value="1"/>
</dbReference>
<dbReference type="Pfam" id="PF00455">
    <property type="entry name" value="DeoRC"/>
    <property type="match status" value="1"/>
</dbReference>
<evidence type="ECO:0000313" key="5">
    <source>
        <dbReference type="EMBL" id="RZU62842.1"/>
    </source>
</evidence>
<dbReference type="InterPro" id="IPR001034">
    <property type="entry name" value="DeoR_HTH"/>
</dbReference>
<evidence type="ECO:0000256" key="2">
    <source>
        <dbReference type="ARBA" id="ARBA00023125"/>
    </source>
</evidence>
<reference evidence="5 6" key="1">
    <citation type="submission" date="2019-02" db="EMBL/GenBank/DDBJ databases">
        <title>Sequencing the genomes of 1000 actinobacteria strains.</title>
        <authorList>
            <person name="Klenk H.-P."/>
        </authorList>
    </citation>
    <scope>NUCLEOTIDE SEQUENCE [LARGE SCALE GENOMIC DNA]</scope>
    <source>
        <strain evidence="5 6">DSM 17364</strain>
    </source>
</reference>
<protein>
    <submittedName>
        <fullName evidence="5">DeoR family transcriptional regulator</fullName>
    </submittedName>
</protein>
<keyword evidence="3" id="KW-0804">Transcription</keyword>
<dbReference type="InterPro" id="IPR036390">
    <property type="entry name" value="WH_DNA-bd_sf"/>
</dbReference>
<dbReference type="SMART" id="SM00420">
    <property type="entry name" value="HTH_DEOR"/>
    <property type="match status" value="1"/>
</dbReference>
<dbReference type="GO" id="GO:0003700">
    <property type="term" value="F:DNA-binding transcription factor activity"/>
    <property type="evidence" value="ECO:0007669"/>
    <property type="project" value="InterPro"/>
</dbReference>
<dbReference type="PROSITE" id="PS51000">
    <property type="entry name" value="HTH_DEOR_2"/>
    <property type="match status" value="1"/>
</dbReference>
<name>A0A4Q8AEX7_9MICC</name>
<dbReference type="EMBL" id="SHLA01000001">
    <property type="protein sequence ID" value="RZU62842.1"/>
    <property type="molecule type" value="Genomic_DNA"/>
</dbReference>
<evidence type="ECO:0000256" key="1">
    <source>
        <dbReference type="ARBA" id="ARBA00023015"/>
    </source>
</evidence>
<keyword evidence="6" id="KW-1185">Reference proteome</keyword>
<dbReference type="Gene3D" id="3.40.50.1360">
    <property type="match status" value="1"/>
</dbReference>
<accession>A0A4Q8AEX7</accession>
<dbReference type="SUPFAM" id="SSF100950">
    <property type="entry name" value="NagB/RpiA/CoA transferase-like"/>
    <property type="match status" value="1"/>
</dbReference>
<dbReference type="PRINTS" id="PR00037">
    <property type="entry name" value="HTHLACR"/>
</dbReference>
<dbReference type="RefSeq" id="WP_130451355.1">
    <property type="nucleotide sequence ID" value="NZ_SHLA01000001.1"/>
</dbReference>
<feature type="domain" description="HTH deoR-type" evidence="4">
    <location>
        <begin position="6"/>
        <end position="61"/>
    </location>
</feature>
<dbReference type="PANTHER" id="PTHR30363">
    <property type="entry name" value="HTH-TYPE TRANSCRIPTIONAL REGULATOR SRLR-RELATED"/>
    <property type="match status" value="1"/>
</dbReference>
<dbReference type="InterPro" id="IPR037171">
    <property type="entry name" value="NagB/RpiA_transferase-like"/>
</dbReference>
<dbReference type="GO" id="GO:0003677">
    <property type="term" value="F:DNA binding"/>
    <property type="evidence" value="ECO:0007669"/>
    <property type="project" value="UniProtKB-KW"/>
</dbReference>
<dbReference type="InterPro" id="IPR036388">
    <property type="entry name" value="WH-like_DNA-bd_sf"/>
</dbReference>
<dbReference type="PANTHER" id="PTHR30363:SF44">
    <property type="entry name" value="AGA OPERON TRANSCRIPTIONAL REPRESSOR-RELATED"/>
    <property type="match status" value="1"/>
</dbReference>
<dbReference type="InterPro" id="IPR018356">
    <property type="entry name" value="Tscrpt_reg_HTH_DeoR_CS"/>
</dbReference>
<comment type="caution">
    <text evidence="5">The sequence shown here is derived from an EMBL/GenBank/DDBJ whole genome shotgun (WGS) entry which is preliminary data.</text>
</comment>
<keyword evidence="1" id="KW-0805">Transcription regulation</keyword>
<evidence type="ECO:0000256" key="3">
    <source>
        <dbReference type="ARBA" id="ARBA00023163"/>
    </source>
</evidence>
<dbReference type="Gene3D" id="1.10.10.10">
    <property type="entry name" value="Winged helix-like DNA-binding domain superfamily/Winged helix DNA-binding domain"/>
    <property type="match status" value="1"/>
</dbReference>
<gene>
    <name evidence="5" type="ORF">EV380_2447</name>
</gene>
<dbReference type="SMART" id="SM01134">
    <property type="entry name" value="DeoRC"/>
    <property type="match status" value="1"/>
</dbReference>